<dbReference type="InterPro" id="IPR001441">
    <property type="entry name" value="UPP_synth-like"/>
</dbReference>
<comment type="catalytic activity">
    <reaction evidence="6">
        <text>isopentenyl diphosphate + (2E)-geranyl diphosphate = (2Z,6E)-farnesyl diphosphate + diphosphate</text>
        <dbReference type="Rhea" id="RHEA:23300"/>
        <dbReference type="ChEBI" id="CHEBI:33019"/>
        <dbReference type="ChEBI" id="CHEBI:58057"/>
        <dbReference type="ChEBI" id="CHEBI:128769"/>
        <dbReference type="ChEBI" id="CHEBI:162247"/>
        <dbReference type="EC" id="2.5.1.68"/>
    </reaction>
</comment>
<evidence type="ECO:0000313" key="7">
    <source>
        <dbReference type="EMBL" id="STZ42276.1"/>
    </source>
</evidence>
<dbReference type="Gene3D" id="3.40.1180.10">
    <property type="entry name" value="Decaprenyl diphosphate synthase-like"/>
    <property type="match status" value="1"/>
</dbReference>
<dbReference type="PANTHER" id="PTHR10291:SF43">
    <property type="entry name" value="DEHYDRODOLICHYL DIPHOSPHATE SYNTHASE COMPLEX SUBUNIT DHDDS"/>
    <property type="match status" value="1"/>
</dbReference>
<proteinExistence type="inferred from homology"/>
<dbReference type="Pfam" id="PF01255">
    <property type="entry name" value="Prenyltransf"/>
    <property type="match status" value="1"/>
</dbReference>
<evidence type="ECO:0000256" key="2">
    <source>
        <dbReference type="ARBA" id="ARBA00038453"/>
    </source>
</evidence>
<protein>
    <recommendedName>
        <fullName evidence="3">(2Z,6E)-farnesyl diphosphate synthase</fullName>
        <ecNumber evidence="3">2.5.1.68</ecNumber>
    </recommendedName>
    <alternativeName>
        <fullName evidence="4">Z-FPP synthase</fullName>
    </alternativeName>
    <alternativeName>
        <fullName evidence="5">Z-isoprenyl diphosphate synthase</fullName>
    </alternativeName>
</protein>
<evidence type="ECO:0000256" key="1">
    <source>
        <dbReference type="ARBA" id="ARBA00022679"/>
    </source>
</evidence>
<evidence type="ECO:0000313" key="8">
    <source>
        <dbReference type="Proteomes" id="UP000254291"/>
    </source>
</evidence>
<dbReference type="EMBL" id="UGQM01000001">
    <property type="protein sequence ID" value="STZ42276.1"/>
    <property type="molecule type" value="Genomic_DNA"/>
</dbReference>
<sequence length="218" mass="24268">MLGLMKPTHVGVIPDGMRRWADAHGVTFAESYRRGSEKVVEILLALQRNGVGMVSVYNLSRANLARPADELAAVYDASIYFFSELIPAHFSTDEYAVRLHGDRSLLPREYVAAAEALETSTRGEFRINILAAYDAVDELRVAHCRAQREGCDIAAAFDIPSVDLVIRTTAEPLLSGFLPLQCQYAELMFLSTPLNELTATDIDAAIDEHRRFPQRRGR</sequence>
<dbReference type="SUPFAM" id="SSF64005">
    <property type="entry name" value="Undecaprenyl diphosphate synthase"/>
    <property type="match status" value="1"/>
</dbReference>
<comment type="similarity">
    <text evidence="2">Belongs to the UPP synthase family. Z-FPP synthase subfamily.</text>
</comment>
<dbReference type="Proteomes" id="UP000254291">
    <property type="component" value="Unassembled WGS sequence"/>
</dbReference>
<dbReference type="AlphaFoldDB" id="A0A378SK59"/>
<evidence type="ECO:0000256" key="5">
    <source>
        <dbReference type="ARBA" id="ARBA00041843"/>
    </source>
</evidence>
<dbReference type="EC" id="2.5.1.68" evidence="3"/>
<keyword evidence="1 7" id="KW-0808">Transferase</keyword>
<dbReference type="GO" id="GO:0045547">
    <property type="term" value="F:ditrans,polycis-polyprenyl diphosphate synthase [(2E,6E)-farnesyl diphosphate specific] activity"/>
    <property type="evidence" value="ECO:0007669"/>
    <property type="project" value="TreeGrafter"/>
</dbReference>
<gene>
    <name evidence="7" type="primary">uppS_1</name>
    <name evidence="7" type="ORF">NCTC10742_01487</name>
</gene>
<dbReference type="PANTHER" id="PTHR10291">
    <property type="entry name" value="DEHYDRODOLICHYL DIPHOSPHATE SYNTHASE FAMILY MEMBER"/>
    <property type="match status" value="1"/>
</dbReference>
<accession>A0A378SK59</accession>
<evidence type="ECO:0000256" key="3">
    <source>
        <dbReference type="ARBA" id="ARBA00038925"/>
    </source>
</evidence>
<evidence type="ECO:0000256" key="4">
    <source>
        <dbReference type="ARBA" id="ARBA00041688"/>
    </source>
</evidence>
<organism evidence="7 8">
    <name type="scientific">Mycolicibacterium gilvum</name>
    <dbReference type="NCBI Taxonomy" id="1804"/>
    <lineage>
        <taxon>Bacteria</taxon>
        <taxon>Bacillati</taxon>
        <taxon>Actinomycetota</taxon>
        <taxon>Actinomycetes</taxon>
        <taxon>Mycobacteriales</taxon>
        <taxon>Mycobacteriaceae</taxon>
        <taxon>Mycolicibacterium</taxon>
    </lineage>
</organism>
<reference evidence="7 8" key="1">
    <citation type="submission" date="2018-06" db="EMBL/GenBank/DDBJ databases">
        <authorList>
            <consortium name="Pathogen Informatics"/>
            <person name="Doyle S."/>
        </authorList>
    </citation>
    <scope>NUCLEOTIDE SEQUENCE [LARGE SCALE GENOMIC DNA]</scope>
    <source>
        <strain evidence="7 8">NCTC10742</strain>
    </source>
</reference>
<name>A0A378SK59_9MYCO</name>
<dbReference type="InterPro" id="IPR036424">
    <property type="entry name" value="UPP_synth-like_sf"/>
</dbReference>
<dbReference type="GO" id="GO:0016094">
    <property type="term" value="P:polyprenol biosynthetic process"/>
    <property type="evidence" value="ECO:0007669"/>
    <property type="project" value="TreeGrafter"/>
</dbReference>
<evidence type="ECO:0000256" key="6">
    <source>
        <dbReference type="ARBA" id="ARBA00048726"/>
    </source>
</evidence>
<dbReference type="RefSeq" id="WP_235660346.1">
    <property type="nucleotide sequence ID" value="NZ_JACKST010000096.1"/>
</dbReference>
<dbReference type="GO" id="GO:0033850">
    <property type="term" value="F:Z-farnesyl diphosphate synthase activity"/>
    <property type="evidence" value="ECO:0007669"/>
    <property type="project" value="UniProtKB-EC"/>
</dbReference>